<organism evidence="2 3">
    <name type="scientific">Microlunatus flavus</name>
    <dbReference type="NCBI Taxonomy" id="1036181"/>
    <lineage>
        <taxon>Bacteria</taxon>
        <taxon>Bacillati</taxon>
        <taxon>Actinomycetota</taxon>
        <taxon>Actinomycetes</taxon>
        <taxon>Propionibacteriales</taxon>
        <taxon>Propionibacteriaceae</taxon>
        <taxon>Microlunatus</taxon>
    </lineage>
</organism>
<reference evidence="3" key="1">
    <citation type="submission" date="2016-10" db="EMBL/GenBank/DDBJ databases">
        <authorList>
            <person name="Varghese N."/>
            <person name="Submissions S."/>
        </authorList>
    </citation>
    <scope>NUCLEOTIDE SEQUENCE [LARGE SCALE GENOMIC DNA]</scope>
    <source>
        <strain evidence="3">CGMCC 4.6856</strain>
    </source>
</reference>
<keyword evidence="1" id="KW-0812">Transmembrane</keyword>
<protein>
    <submittedName>
        <fullName evidence="2">Uncharacterized protein</fullName>
    </submittedName>
</protein>
<evidence type="ECO:0000313" key="3">
    <source>
        <dbReference type="Proteomes" id="UP000198504"/>
    </source>
</evidence>
<keyword evidence="3" id="KW-1185">Reference proteome</keyword>
<gene>
    <name evidence="2" type="ORF">SAMN05421756_104326</name>
</gene>
<accession>A0A1H9HN05</accession>
<evidence type="ECO:0000256" key="1">
    <source>
        <dbReference type="SAM" id="Phobius"/>
    </source>
</evidence>
<dbReference type="STRING" id="1036181.SAMN05421756_104326"/>
<dbReference type="Proteomes" id="UP000198504">
    <property type="component" value="Unassembled WGS sequence"/>
</dbReference>
<dbReference type="EMBL" id="FOFA01000004">
    <property type="protein sequence ID" value="SEQ63678.1"/>
    <property type="molecule type" value="Genomic_DNA"/>
</dbReference>
<dbReference type="AlphaFoldDB" id="A0A1H9HN05"/>
<feature type="transmembrane region" description="Helical" evidence="1">
    <location>
        <begin position="6"/>
        <end position="23"/>
    </location>
</feature>
<sequence length="29" mass="3217">MEILRFAGPVLVGLVFVAVMSLVRDDGRR</sequence>
<proteinExistence type="predicted"/>
<keyword evidence="1" id="KW-0472">Membrane</keyword>
<name>A0A1H9HN05_9ACTN</name>
<evidence type="ECO:0000313" key="2">
    <source>
        <dbReference type="EMBL" id="SEQ63678.1"/>
    </source>
</evidence>
<keyword evidence="1" id="KW-1133">Transmembrane helix</keyword>